<protein>
    <submittedName>
        <fullName evidence="1">Uncharacterized protein</fullName>
    </submittedName>
</protein>
<evidence type="ECO:0000313" key="2">
    <source>
        <dbReference type="Proteomes" id="UP000006028"/>
    </source>
</evidence>
<accession>E2ZFT5</accession>
<dbReference type="EMBL" id="AECU01000035">
    <property type="protein sequence ID" value="EFQ07947.1"/>
    <property type="molecule type" value="Genomic_DNA"/>
</dbReference>
<dbReference type="AlphaFoldDB" id="E2ZFT5"/>
<proteinExistence type="predicted"/>
<organism evidence="1 2">
    <name type="scientific">Faecalibacterium cf. prausnitzii KLE1255</name>
    <dbReference type="NCBI Taxonomy" id="748224"/>
    <lineage>
        <taxon>Bacteria</taxon>
        <taxon>Bacillati</taxon>
        <taxon>Bacillota</taxon>
        <taxon>Clostridia</taxon>
        <taxon>Eubacteriales</taxon>
        <taxon>Oscillospiraceae</taxon>
        <taxon>Faecalibacterium</taxon>
    </lineage>
</organism>
<reference evidence="1 2" key="1">
    <citation type="submission" date="2010-08" db="EMBL/GenBank/DDBJ databases">
        <authorList>
            <person name="Weinstock G."/>
            <person name="Sodergren E."/>
            <person name="Clifton S."/>
            <person name="Fulton L."/>
            <person name="Fulton B."/>
            <person name="Courtney L."/>
            <person name="Fronick C."/>
            <person name="Harrison M."/>
            <person name="Strong C."/>
            <person name="Farmer C."/>
            <person name="Delahaunty K."/>
            <person name="Markovic C."/>
            <person name="Hall O."/>
            <person name="Minx P."/>
            <person name="Tomlinson C."/>
            <person name="Mitreva M."/>
            <person name="Hou S."/>
            <person name="Chen J."/>
            <person name="Wollam A."/>
            <person name="Pepin K.H."/>
            <person name="Johnson M."/>
            <person name="Bhonagiri V."/>
            <person name="Zhang X."/>
            <person name="Suruliraj S."/>
            <person name="Warren W."/>
            <person name="Chinwalla A."/>
            <person name="Mardis E.R."/>
            <person name="Wilson R.K."/>
        </authorList>
    </citation>
    <scope>NUCLEOTIDE SEQUENCE [LARGE SCALE GENOMIC DNA]</scope>
    <source>
        <strain evidence="1 2">KLE1255</strain>
    </source>
</reference>
<evidence type="ECO:0000313" key="1">
    <source>
        <dbReference type="EMBL" id="EFQ07947.1"/>
    </source>
</evidence>
<dbReference type="HOGENOM" id="CLU_3025554_0_0_9"/>
<dbReference type="Proteomes" id="UP000006028">
    <property type="component" value="Unassembled WGS sequence"/>
</dbReference>
<sequence>MPLECSPLYFKFEKYRSYYTRLPPKRTAFFAKKPRFLPQKRKTARLRMACSRAVP</sequence>
<name>E2ZFT5_9FIRM</name>
<gene>
    <name evidence="1" type="ORF">HMPREF9436_00519</name>
</gene>
<dbReference type="BioCyc" id="FCF748224-HMP:GTSS-2929-MONOMER"/>
<comment type="caution">
    <text evidence="1">The sequence shown here is derived from an EMBL/GenBank/DDBJ whole genome shotgun (WGS) entry which is preliminary data.</text>
</comment>